<dbReference type="GO" id="GO:0051470">
    <property type="term" value="P:ectoine transmembrane transport"/>
    <property type="evidence" value="ECO:0007669"/>
    <property type="project" value="InterPro"/>
</dbReference>
<sequence>MGQKLQAGKFVLLLLILLSAAMVACVPRDQSLTSLQRDGKIRIGYAVEAPFAYAHAGGQVTGESPDLARYVVARLGIDSIQWVQTDFNALITDLERGRFDVIAAGMFITPERATRVAFSEPTFHVQQALLVAQGNPKHLLSYQQAVAHPDAVIAVLSGSVEAILLKEMALPRQRTLAVPDARTGLVAVETGLADALALSASTLRWIRASGQFQTTEIAEPFEPPDATLTRGLGYGAFGFRRGDEQLRRAWNDVLKELIGTSEHLRLIAPFGFGVAELPGSITTAEVLRQ</sequence>
<dbReference type="SMART" id="SM00062">
    <property type="entry name" value="PBPb"/>
    <property type="match status" value="1"/>
</dbReference>
<gene>
    <name evidence="3" type="ORF">A9Q02_10130</name>
</gene>
<dbReference type="PROSITE" id="PS51257">
    <property type="entry name" value="PROKAR_LIPOPROTEIN"/>
    <property type="match status" value="1"/>
</dbReference>
<dbReference type="NCBIfam" id="TIGR02995">
    <property type="entry name" value="ectoine_ehuB"/>
    <property type="match status" value="1"/>
</dbReference>
<dbReference type="InterPro" id="IPR014337">
    <property type="entry name" value="Ectoine_EhuB"/>
</dbReference>
<keyword evidence="1" id="KW-0732">Signal</keyword>
<dbReference type="RefSeq" id="WP_097651112.1">
    <property type="nucleotide sequence ID" value="NZ_LYXE01000046.1"/>
</dbReference>
<keyword evidence="4" id="KW-1185">Reference proteome</keyword>
<dbReference type="GO" id="GO:0033294">
    <property type="term" value="F:ectoine binding"/>
    <property type="evidence" value="ECO:0007669"/>
    <property type="project" value="InterPro"/>
</dbReference>
<feature type="domain" description="Solute-binding protein family 3/N-terminal" evidence="2">
    <location>
        <begin position="40"/>
        <end position="274"/>
    </location>
</feature>
<organism evidence="3 4">
    <name type="scientific">Candidatus Chloroploca asiatica</name>
    <dbReference type="NCBI Taxonomy" id="1506545"/>
    <lineage>
        <taxon>Bacteria</taxon>
        <taxon>Bacillati</taxon>
        <taxon>Chloroflexota</taxon>
        <taxon>Chloroflexia</taxon>
        <taxon>Chloroflexales</taxon>
        <taxon>Chloroflexineae</taxon>
        <taxon>Oscillochloridaceae</taxon>
        <taxon>Candidatus Chloroploca</taxon>
    </lineage>
</organism>
<dbReference type="Gene3D" id="3.40.190.10">
    <property type="entry name" value="Periplasmic binding protein-like II"/>
    <property type="match status" value="2"/>
</dbReference>
<evidence type="ECO:0000313" key="3">
    <source>
        <dbReference type="EMBL" id="PDW00347.1"/>
    </source>
</evidence>
<dbReference type="PANTHER" id="PTHR35936:SF17">
    <property type="entry name" value="ARGININE-BINDING EXTRACELLULAR PROTEIN ARTP"/>
    <property type="match status" value="1"/>
</dbReference>
<dbReference type="EMBL" id="LYXE01000046">
    <property type="protein sequence ID" value="PDW00347.1"/>
    <property type="molecule type" value="Genomic_DNA"/>
</dbReference>
<name>A0A2H3LAB0_9CHLR</name>
<dbReference type="InterPro" id="IPR001638">
    <property type="entry name" value="Solute-binding_3/MltF_N"/>
</dbReference>
<dbReference type="AlphaFoldDB" id="A0A2H3LAB0"/>
<proteinExistence type="predicted"/>
<evidence type="ECO:0000259" key="2">
    <source>
        <dbReference type="SMART" id="SM00062"/>
    </source>
</evidence>
<accession>A0A2H3LAB0</accession>
<protein>
    <submittedName>
        <fullName evidence="3">Ectoine/hydroxyectoine ABC transporter substrate-binding protein EhuB</fullName>
    </submittedName>
</protein>
<reference evidence="3 4" key="1">
    <citation type="submission" date="2016-05" db="EMBL/GenBank/DDBJ databases">
        <authorList>
            <person name="Lavstsen T."/>
            <person name="Jespersen J.S."/>
        </authorList>
    </citation>
    <scope>NUCLEOTIDE SEQUENCE [LARGE SCALE GENOMIC DNA]</scope>
    <source>
        <strain evidence="3 4">B7-9</strain>
    </source>
</reference>
<dbReference type="OrthoDB" id="9774451at2"/>
<dbReference type="Proteomes" id="UP000220922">
    <property type="component" value="Unassembled WGS sequence"/>
</dbReference>
<dbReference type="SUPFAM" id="SSF53850">
    <property type="entry name" value="Periplasmic binding protein-like II"/>
    <property type="match status" value="1"/>
</dbReference>
<evidence type="ECO:0000313" key="4">
    <source>
        <dbReference type="Proteomes" id="UP000220922"/>
    </source>
</evidence>
<evidence type="ECO:0000256" key="1">
    <source>
        <dbReference type="ARBA" id="ARBA00022729"/>
    </source>
</evidence>
<dbReference type="Pfam" id="PF00497">
    <property type="entry name" value="SBP_bac_3"/>
    <property type="match status" value="1"/>
</dbReference>
<comment type="caution">
    <text evidence="3">The sequence shown here is derived from an EMBL/GenBank/DDBJ whole genome shotgun (WGS) entry which is preliminary data.</text>
</comment>
<dbReference type="PANTHER" id="PTHR35936">
    <property type="entry name" value="MEMBRANE-BOUND LYTIC MUREIN TRANSGLYCOSYLASE F"/>
    <property type="match status" value="1"/>
</dbReference>